<organism evidence="2 3">
    <name type="scientific">Streptomyces paludis</name>
    <dbReference type="NCBI Taxonomy" id="2282738"/>
    <lineage>
        <taxon>Bacteria</taxon>
        <taxon>Bacillati</taxon>
        <taxon>Actinomycetota</taxon>
        <taxon>Actinomycetes</taxon>
        <taxon>Kitasatosporales</taxon>
        <taxon>Streptomycetaceae</taxon>
        <taxon>Streptomyces</taxon>
    </lineage>
</organism>
<dbReference type="OrthoDB" id="3201966at2"/>
<dbReference type="RefSeq" id="WP_114665285.1">
    <property type="nucleotide sequence ID" value="NZ_CP031194.1"/>
</dbReference>
<sequence>MTEGADPFGTARLRRGVLDAWGASPARFREDANAEEDLALGGYRDRLVVELAQNAADAAARAGVPGRLRLTLRAAGHGAGQGTGTDHGSAVLVAANTGAPLDATGVESLSTLRASAKREEHEGPVGAVGRFGVGFAAVLAVSDEPAILGRHGGVRWSLAEARELAAGPAQASPGLGDELRRREGHVPLLRLPLPAEGTAPDGYDTVVVLPLRDAAATDLVERLLNGVDDALLLTLAGLSEVVIETADGERTLRRSQTEGKPKDAKDGAKDGANDGAKDEAHDGAYVDIDDSRDGSRRWRVVADHGATPPALLEARPVEERLRPYWSVTWAVPVDGGGAPVRPRTAPVVHAPTPTDEPLGVPALLIASLPLDTARRHPAPGPLTDFLVAKAADAYARLLGGWEPRSTGVIDLVPGPLGKGELDGRLRAAILERLPRVAFLVPAAPGDEGDEGEESDEGEEGDGTAALRPFEAEVVEGAGADTVRVLAEVLPTLLPAGLERRPELRTLGVGRLPLGDAIERIAGAERPPAWWRRLYESLAGVDPERLSGLPVPLANGRTAIGPRHILLPLPGAEAATDLARLGLKVAHPDAAHPLLEKLGALPATPRAVLTTPQVRAAVAASLDAGEAWDDGLDDNAAPDAAELAEIVLSLVRDAALEPGDEPWLGALALADEDGETAPAGELVLPGSAFASVLREDELAFVDAELAERWGEQPLAACGVLADFALVRATDIVLDPDELEPREGDFAEPDDVGLLDAVDVWCEDALDRLPEGPLPPVATEIVAVRDLDLVDDDAWPRALALLARPPLRDALIQPVRVLLPDGTTESVRSYTAWWLRDHPVLDGRRPAGLRAEGGDPLLAGLYDAVDASGFDDAQVLRALGVRTSVAALLDEPGGAAELLGRLADPEREVTSGQLHALYTALADLDPDEVTLPDELRVVVDGEVRVVDAADALIADAPDLLPLADSLPLLPVSPARAAELAELLQVRRLSETVAGEVAEEGERHTVPAPVRALLGPLTPETYVEHEEIRVDGVELDWRRAPDGVLHAATLEGVAAGLAWAAGQWPRRFEVAALLEDPSRTEELARDRWFD</sequence>
<dbReference type="InterPro" id="IPR036890">
    <property type="entry name" value="HATPase_C_sf"/>
</dbReference>
<feature type="compositionally biased region" description="Acidic residues" evidence="1">
    <location>
        <begin position="446"/>
        <end position="461"/>
    </location>
</feature>
<dbReference type="SUPFAM" id="SSF55874">
    <property type="entry name" value="ATPase domain of HSP90 chaperone/DNA topoisomerase II/histidine kinase"/>
    <property type="match status" value="1"/>
</dbReference>
<dbReference type="AlphaFoldDB" id="A0A345I1C5"/>
<feature type="region of interest" description="Disordered" evidence="1">
    <location>
        <begin position="249"/>
        <end position="289"/>
    </location>
</feature>
<protein>
    <submittedName>
        <fullName evidence="2">Molecular chaperone Hsp90</fullName>
    </submittedName>
</protein>
<evidence type="ECO:0000313" key="2">
    <source>
        <dbReference type="EMBL" id="AXG82749.1"/>
    </source>
</evidence>
<evidence type="ECO:0000313" key="3">
    <source>
        <dbReference type="Proteomes" id="UP000253868"/>
    </source>
</evidence>
<keyword evidence="3" id="KW-1185">Reference proteome</keyword>
<proteinExistence type="predicted"/>
<dbReference type="Proteomes" id="UP000253868">
    <property type="component" value="Chromosome"/>
</dbReference>
<feature type="region of interest" description="Disordered" evidence="1">
    <location>
        <begin position="440"/>
        <end position="462"/>
    </location>
</feature>
<evidence type="ECO:0000256" key="1">
    <source>
        <dbReference type="SAM" id="MobiDB-lite"/>
    </source>
</evidence>
<dbReference type="NCBIfam" id="NF047352">
    <property type="entry name" value="P_loop_sacsin"/>
    <property type="match status" value="1"/>
</dbReference>
<gene>
    <name evidence="2" type="ORF">DVK44_19495</name>
</gene>
<dbReference type="EMBL" id="CP031194">
    <property type="protein sequence ID" value="AXG82749.1"/>
    <property type="molecule type" value="Genomic_DNA"/>
</dbReference>
<dbReference type="KEGG" id="spad:DVK44_19495"/>
<accession>A0A345I1C5</accession>
<reference evidence="3" key="1">
    <citation type="submission" date="2018-07" db="EMBL/GenBank/DDBJ databases">
        <authorList>
            <person name="Zhao J."/>
        </authorList>
    </citation>
    <scope>NUCLEOTIDE SEQUENCE [LARGE SCALE GENOMIC DNA]</scope>
    <source>
        <strain evidence="3">GSSD-12</strain>
    </source>
</reference>
<name>A0A345I1C5_9ACTN</name>